<evidence type="ECO:0000313" key="6">
    <source>
        <dbReference type="Proteomes" id="UP001219956"/>
    </source>
</evidence>
<comment type="catalytic activity">
    <reaction evidence="2">
        <text>2 GTP = 3',3'-c-di-GMP + 2 diphosphate</text>
        <dbReference type="Rhea" id="RHEA:24898"/>
        <dbReference type="ChEBI" id="CHEBI:33019"/>
        <dbReference type="ChEBI" id="CHEBI:37565"/>
        <dbReference type="ChEBI" id="CHEBI:58805"/>
        <dbReference type="EC" id="2.7.7.65"/>
    </reaction>
</comment>
<dbReference type="InterPro" id="IPR000160">
    <property type="entry name" value="GGDEF_dom"/>
</dbReference>
<dbReference type="Gene3D" id="3.30.70.270">
    <property type="match status" value="1"/>
</dbReference>
<feature type="transmembrane region" description="Helical" evidence="3">
    <location>
        <begin position="180"/>
        <end position="201"/>
    </location>
</feature>
<dbReference type="RefSeq" id="WP_272752375.1">
    <property type="nucleotide sequence ID" value="NZ_JAQQLF010000015.1"/>
</dbReference>
<evidence type="ECO:0000259" key="4">
    <source>
        <dbReference type="PROSITE" id="PS50887"/>
    </source>
</evidence>
<dbReference type="InterPro" id="IPR050469">
    <property type="entry name" value="Diguanylate_Cyclase"/>
</dbReference>
<name>A0ABT5IZT5_9NEIS</name>
<dbReference type="PROSITE" id="PS50887">
    <property type="entry name" value="GGDEF"/>
    <property type="match status" value="1"/>
</dbReference>
<dbReference type="EMBL" id="JAQQLF010000015">
    <property type="protein sequence ID" value="MDC7718078.1"/>
    <property type="molecule type" value="Genomic_DNA"/>
</dbReference>
<dbReference type="CDD" id="cd01949">
    <property type="entry name" value="GGDEF"/>
    <property type="match status" value="1"/>
</dbReference>
<dbReference type="PANTHER" id="PTHR45138">
    <property type="entry name" value="REGULATORY COMPONENTS OF SENSORY TRANSDUCTION SYSTEM"/>
    <property type="match status" value="1"/>
</dbReference>
<keyword evidence="3" id="KW-0472">Membrane</keyword>
<dbReference type="PANTHER" id="PTHR45138:SF9">
    <property type="entry name" value="DIGUANYLATE CYCLASE DGCM-RELATED"/>
    <property type="match status" value="1"/>
</dbReference>
<comment type="caution">
    <text evidence="5">The sequence shown here is derived from an EMBL/GenBank/DDBJ whole genome shotgun (WGS) entry which is preliminary data.</text>
</comment>
<dbReference type="Pfam" id="PF00990">
    <property type="entry name" value="GGDEF"/>
    <property type="match status" value="1"/>
</dbReference>
<accession>A0ABT5IZT5</accession>
<gene>
    <name evidence="5" type="ORF">PQU95_12740</name>
</gene>
<proteinExistence type="predicted"/>
<feature type="transmembrane region" description="Helical" evidence="3">
    <location>
        <begin position="145"/>
        <end position="168"/>
    </location>
</feature>
<feature type="domain" description="GGDEF" evidence="4">
    <location>
        <begin position="241"/>
        <end position="374"/>
    </location>
</feature>
<organism evidence="5 6">
    <name type="scientific">Vogesella aquatica</name>
    <dbReference type="NCBI Taxonomy" id="2984206"/>
    <lineage>
        <taxon>Bacteria</taxon>
        <taxon>Pseudomonadati</taxon>
        <taxon>Pseudomonadota</taxon>
        <taxon>Betaproteobacteria</taxon>
        <taxon>Neisseriales</taxon>
        <taxon>Chromobacteriaceae</taxon>
        <taxon>Vogesella</taxon>
    </lineage>
</organism>
<dbReference type="NCBIfam" id="TIGR00254">
    <property type="entry name" value="GGDEF"/>
    <property type="match status" value="1"/>
</dbReference>
<sequence>MFDIHILPIALTIILVGWSSWRFAAGQTELLRERRIWLQGCLCIACGLVLEAQPIVHWRWLSVLSMGLLLGGYQQLALVLSRLQQQRAHYLPGVLLLLLTGLLNTPWLPQAWADSWNAAVLALVYGRLSWLHWQIERAIRQGYPILTTLYGLGTVAFVARLALGLPGGQDQALLDLVEPLLYLFASTATIYGSFGFLMVILRRRTQHLVRETLQDSLTGALNRRGLDETMLQLRQSVPPFRHVAIAMLDVDHFKQVNDRYGHAAGDEVLRQLVRFFCQSLREQDVFARYGGEEFCLLLPGASLADAQRKLDSLREQFAALAIPAGEGVLHCTFSAGLVCWDNAEVNPDKLLHQADDLLYQAKRAGRNCIAVAAEPNHQGY</sequence>
<reference evidence="5 6" key="1">
    <citation type="submission" date="2023-01" db="EMBL/GenBank/DDBJ databases">
        <title>Novel species of the genus Vogesella isolated from rivers.</title>
        <authorList>
            <person name="Lu H."/>
        </authorList>
    </citation>
    <scope>NUCLEOTIDE SEQUENCE [LARGE SCALE GENOMIC DNA]</scope>
    <source>
        <strain evidence="5 6">DC21W</strain>
    </source>
</reference>
<evidence type="ECO:0000256" key="1">
    <source>
        <dbReference type="ARBA" id="ARBA00012528"/>
    </source>
</evidence>
<protein>
    <recommendedName>
        <fullName evidence="1">diguanylate cyclase</fullName>
        <ecNumber evidence="1">2.7.7.65</ecNumber>
    </recommendedName>
</protein>
<keyword evidence="3" id="KW-0812">Transmembrane</keyword>
<dbReference type="InterPro" id="IPR029787">
    <property type="entry name" value="Nucleotide_cyclase"/>
</dbReference>
<dbReference type="InterPro" id="IPR043128">
    <property type="entry name" value="Rev_trsase/Diguanyl_cyclase"/>
</dbReference>
<feature type="transmembrane region" description="Helical" evidence="3">
    <location>
        <begin position="6"/>
        <end position="24"/>
    </location>
</feature>
<dbReference type="SMART" id="SM00267">
    <property type="entry name" value="GGDEF"/>
    <property type="match status" value="1"/>
</dbReference>
<dbReference type="SUPFAM" id="SSF55073">
    <property type="entry name" value="Nucleotide cyclase"/>
    <property type="match status" value="1"/>
</dbReference>
<keyword evidence="6" id="KW-1185">Reference proteome</keyword>
<dbReference type="EC" id="2.7.7.65" evidence="1"/>
<evidence type="ECO:0000256" key="3">
    <source>
        <dbReference type="SAM" id="Phobius"/>
    </source>
</evidence>
<evidence type="ECO:0000256" key="2">
    <source>
        <dbReference type="ARBA" id="ARBA00034247"/>
    </source>
</evidence>
<keyword evidence="3" id="KW-1133">Transmembrane helix</keyword>
<evidence type="ECO:0000313" key="5">
    <source>
        <dbReference type="EMBL" id="MDC7718078.1"/>
    </source>
</evidence>
<dbReference type="Proteomes" id="UP001219956">
    <property type="component" value="Unassembled WGS sequence"/>
</dbReference>